<accession>A0A0F7L3H4</accession>
<name>A0A0F7L3H4_9VIRU</name>
<reference evidence="1" key="1">
    <citation type="journal article" date="2015" name="Front. Microbiol.">
        <title>Combining genomic sequencing methods to explore viral diversity and reveal potential virus-host interactions.</title>
        <authorList>
            <person name="Chow C.E."/>
            <person name="Winget D.M."/>
            <person name="White R.A.III."/>
            <person name="Hallam S.J."/>
            <person name="Suttle C.A."/>
        </authorList>
    </citation>
    <scope>NUCLEOTIDE SEQUENCE</scope>
    <source>
        <strain evidence="1">Anoxic3_3</strain>
    </source>
</reference>
<dbReference type="EMBL" id="KR029578">
    <property type="protein sequence ID" value="AKH46043.1"/>
    <property type="molecule type" value="Genomic_DNA"/>
</dbReference>
<organism evidence="1">
    <name type="scientific">uncultured marine virus</name>
    <dbReference type="NCBI Taxonomy" id="186617"/>
    <lineage>
        <taxon>Viruses</taxon>
        <taxon>environmental samples</taxon>
    </lineage>
</organism>
<proteinExistence type="predicted"/>
<reference evidence="1" key="2">
    <citation type="submission" date="2015-03" db="EMBL/GenBank/DDBJ databases">
        <authorList>
            <person name="Chow C.-E.T."/>
            <person name="Winget D.M."/>
            <person name="White R.A.III."/>
            <person name="Hallam S.J."/>
            <person name="Suttle C.A."/>
        </authorList>
    </citation>
    <scope>NUCLEOTIDE SEQUENCE</scope>
    <source>
        <strain evidence="1">Anoxic3_3</strain>
    </source>
</reference>
<protein>
    <submittedName>
        <fullName evidence="1">Uncharacterized protein</fullName>
    </submittedName>
</protein>
<evidence type="ECO:0000313" key="1">
    <source>
        <dbReference type="EMBL" id="AKH46043.1"/>
    </source>
</evidence>
<sequence length="79" mass="9078">MPGQSIQLGRIKTFAIPEINAQKIDVVKTTFSQEEIESIWNQVRGLLREITSGSHTITDYHVARIIKITRVFERIKTKP</sequence>